<proteinExistence type="predicted"/>
<dbReference type="InterPro" id="IPR036047">
    <property type="entry name" value="F-box-like_dom_sf"/>
</dbReference>
<dbReference type="PRINTS" id="PR00633">
    <property type="entry name" value="RCCNDNSATION"/>
</dbReference>
<dbReference type="InterPro" id="IPR001810">
    <property type="entry name" value="F-box_dom"/>
</dbReference>
<name>A0A078KZJ8_9GAMM</name>
<dbReference type="eggNOG" id="COG5184">
    <property type="taxonomic scope" value="Bacteria"/>
</dbReference>
<dbReference type="Gene3D" id="2.130.10.30">
    <property type="entry name" value="Regulator of chromosome condensation 1/beta-lactamase-inhibitor protein II"/>
    <property type="match status" value="2"/>
</dbReference>
<dbReference type="InterPro" id="IPR000408">
    <property type="entry name" value="Reg_chr_condens"/>
</dbReference>
<reference evidence="4 5" key="1">
    <citation type="submission" date="2014-06" db="EMBL/GenBank/DDBJ databases">
        <authorList>
            <person name="Urmite Genomes Urmite Genomes"/>
        </authorList>
    </citation>
    <scope>NUCLEOTIDE SEQUENCE [LARGE SCALE GENOMIC DNA]</scope>
</reference>
<dbReference type="PANTHER" id="PTHR22870">
    <property type="entry name" value="REGULATOR OF CHROMOSOME CONDENSATION"/>
    <property type="match status" value="1"/>
</dbReference>
<dbReference type="PANTHER" id="PTHR22870:SF408">
    <property type="entry name" value="OS09G0560450 PROTEIN"/>
    <property type="match status" value="1"/>
</dbReference>
<evidence type="ECO:0000259" key="3">
    <source>
        <dbReference type="PROSITE" id="PS50181"/>
    </source>
</evidence>
<dbReference type="Pfam" id="PF13540">
    <property type="entry name" value="RCC1_2"/>
    <property type="match status" value="3"/>
</dbReference>
<gene>
    <name evidence="4" type="ORF">BN59_02661</name>
</gene>
<dbReference type="RefSeq" id="WP_052403287.1">
    <property type="nucleotide sequence ID" value="NZ_CCVW01000003.1"/>
</dbReference>
<dbReference type="AlphaFoldDB" id="A0A078KZJ8"/>
<dbReference type="SMART" id="SM00256">
    <property type="entry name" value="FBOX"/>
    <property type="match status" value="1"/>
</dbReference>
<evidence type="ECO:0000256" key="2">
    <source>
        <dbReference type="SAM" id="MobiDB-lite"/>
    </source>
</evidence>
<sequence>MSKIPSPNESIRDTLPVELLLQIFDSLPLSDIAKFRLLSKEVKAIVDDYFTRQLKIKEIACGQDHSLILLEKGRVLAMGSNEEGQLGLSDKTNHFVAKEIVNIEPIEHLSAGFSHTLMLSKNNTLWAMGSNADKQLSFANQGSKQVELQQFSTTRGIQAAIAVDFTSAYIDTDQVIHSCGHEGLKPHLINGELKLLPDWVKFPASLKVADIAVGKQHALLLTTEGEVYGIGSNEHGLLGLGSKITTCEDWTLLPINKARQIKATSLGSLVLTTNNELMVTGTDSKGQFKQSSSDFVTLATDVKTFDANDFHTLYVNNADKLHALGSNDKGQLGIGKLNPDGQPESALLLAVGDQATTEPPAAPQATSQTLSLYSMIFKSKKAPPKPTEEELLDWDSEDSLSQSF</sequence>
<keyword evidence="5" id="KW-1185">Reference proteome</keyword>
<organism evidence="4 5">
    <name type="scientific">Legionella massiliensis</name>
    <dbReference type="NCBI Taxonomy" id="1034943"/>
    <lineage>
        <taxon>Bacteria</taxon>
        <taxon>Pseudomonadati</taxon>
        <taxon>Pseudomonadota</taxon>
        <taxon>Gammaproteobacteria</taxon>
        <taxon>Legionellales</taxon>
        <taxon>Legionellaceae</taxon>
        <taxon>Legionella</taxon>
    </lineage>
</organism>
<feature type="domain" description="F-box" evidence="3">
    <location>
        <begin position="9"/>
        <end position="59"/>
    </location>
</feature>
<evidence type="ECO:0000313" key="5">
    <source>
        <dbReference type="Proteomes" id="UP000044071"/>
    </source>
</evidence>
<dbReference type="SUPFAM" id="SSF81383">
    <property type="entry name" value="F-box domain"/>
    <property type="match status" value="1"/>
</dbReference>
<feature type="region of interest" description="Disordered" evidence="2">
    <location>
        <begin position="381"/>
        <end position="404"/>
    </location>
</feature>
<dbReference type="STRING" id="1034943.BN59_02661"/>
<evidence type="ECO:0000313" key="4">
    <source>
        <dbReference type="EMBL" id="CDZ78351.1"/>
    </source>
</evidence>
<dbReference type="InterPro" id="IPR009091">
    <property type="entry name" value="RCC1/BLIP-II"/>
</dbReference>
<dbReference type="Pfam" id="PF00646">
    <property type="entry name" value="F-box"/>
    <property type="match status" value="1"/>
</dbReference>
<evidence type="ECO:0000256" key="1">
    <source>
        <dbReference type="ARBA" id="ARBA00022737"/>
    </source>
</evidence>
<protein>
    <submittedName>
        <fullName evidence="4">Cell cycle control protein</fullName>
    </submittedName>
</protein>
<keyword evidence="1" id="KW-0677">Repeat</keyword>
<dbReference type="EMBL" id="CCSB01000003">
    <property type="protein sequence ID" value="CDZ78351.1"/>
    <property type="molecule type" value="Genomic_DNA"/>
</dbReference>
<dbReference type="Proteomes" id="UP000044071">
    <property type="component" value="Unassembled WGS sequence"/>
</dbReference>
<dbReference type="PROSITE" id="PS50181">
    <property type="entry name" value="FBOX"/>
    <property type="match status" value="1"/>
</dbReference>
<dbReference type="PROSITE" id="PS50012">
    <property type="entry name" value="RCC1_3"/>
    <property type="match status" value="1"/>
</dbReference>
<feature type="compositionally biased region" description="Acidic residues" evidence="2">
    <location>
        <begin position="389"/>
        <end position="398"/>
    </location>
</feature>
<dbReference type="SUPFAM" id="SSF50985">
    <property type="entry name" value="RCC1/BLIP-II"/>
    <property type="match status" value="1"/>
</dbReference>
<accession>A0A078KZJ8</accession>
<dbReference type="InterPro" id="IPR051210">
    <property type="entry name" value="Ub_ligase/GEF_domain"/>
</dbReference>